<reference evidence="1 2" key="1">
    <citation type="journal article" date="2025" name="Int. J. Syst. Evol. Microbiol.">
        <title>Desulfovibrio falkowii sp. nov., Porphyromonas miyakawae sp. nov., Mediterraneibacter flintii sp. nov. and Owariibacterium komagatae gen. nov., sp. nov., isolated from human faeces.</title>
        <authorList>
            <person name="Hamaguchi T."/>
            <person name="Ohara M."/>
            <person name="Hisatomi A."/>
            <person name="Sekiguchi K."/>
            <person name="Takeda J.I."/>
            <person name="Ueyama J."/>
            <person name="Ito M."/>
            <person name="Nishiwaki H."/>
            <person name="Ogi T."/>
            <person name="Hirayama M."/>
            <person name="Ohkuma M."/>
            <person name="Sakamoto M."/>
            <person name="Ohno K."/>
        </authorList>
    </citation>
    <scope>NUCLEOTIDE SEQUENCE [LARGE SCALE GENOMIC DNA]</scope>
    <source>
        <strain evidence="1 2">13CB8C</strain>
    </source>
</reference>
<dbReference type="EMBL" id="BAAFSG010000001">
    <property type="protein sequence ID" value="GAB1253525.1"/>
    <property type="molecule type" value="Genomic_DNA"/>
</dbReference>
<evidence type="ECO:0000313" key="2">
    <source>
        <dbReference type="Proteomes" id="UP001628192"/>
    </source>
</evidence>
<keyword evidence="2" id="KW-1185">Reference proteome</keyword>
<proteinExistence type="predicted"/>
<name>A0ABQ0E6Z7_9BACT</name>
<gene>
    <name evidence="1" type="ORF">Defa_10120</name>
</gene>
<sequence length="59" mass="6236">MASTDILAGKKPASAMTTAMTSWSIAWISKLPDVSATGTRQAVTVDHAAEKTILFKQSL</sequence>
<dbReference type="Proteomes" id="UP001628192">
    <property type="component" value="Unassembled WGS sequence"/>
</dbReference>
<evidence type="ECO:0000313" key="1">
    <source>
        <dbReference type="EMBL" id="GAB1253525.1"/>
    </source>
</evidence>
<protein>
    <submittedName>
        <fullName evidence="1">Uncharacterized protein</fullName>
    </submittedName>
</protein>
<accession>A0ABQ0E6Z7</accession>
<comment type="caution">
    <text evidence="1">The sequence shown here is derived from an EMBL/GenBank/DDBJ whole genome shotgun (WGS) entry which is preliminary data.</text>
</comment>
<organism evidence="1 2">
    <name type="scientific">Desulfovibrio falkowii</name>
    <dbReference type="NCBI Taxonomy" id="3136602"/>
    <lineage>
        <taxon>Bacteria</taxon>
        <taxon>Pseudomonadati</taxon>
        <taxon>Thermodesulfobacteriota</taxon>
        <taxon>Desulfovibrionia</taxon>
        <taxon>Desulfovibrionales</taxon>
        <taxon>Desulfovibrionaceae</taxon>
        <taxon>Desulfovibrio</taxon>
    </lineage>
</organism>